<protein>
    <submittedName>
        <fullName evidence="1">Uncharacterized protein</fullName>
    </submittedName>
</protein>
<name>A0A8H6YZM5_9AGAR</name>
<organism evidence="1 2">
    <name type="scientific">Mycena sanguinolenta</name>
    <dbReference type="NCBI Taxonomy" id="230812"/>
    <lineage>
        <taxon>Eukaryota</taxon>
        <taxon>Fungi</taxon>
        <taxon>Dikarya</taxon>
        <taxon>Basidiomycota</taxon>
        <taxon>Agaricomycotina</taxon>
        <taxon>Agaricomycetes</taxon>
        <taxon>Agaricomycetidae</taxon>
        <taxon>Agaricales</taxon>
        <taxon>Marasmiineae</taxon>
        <taxon>Mycenaceae</taxon>
        <taxon>Mycena</taxon>
    </lineage>
</organism>
<sequence length="192" mass="20370">MEAMHLMICLVQQPSPMSVCPVCSSSFRPSAHRRLTSVIESTEAVPDSVARSRTSTILFNCVTTALLHGAPVRRALFDAFSAAPAISSHAVVAVPARLSDSRPTLALASARRTLCEGYQRSRSRDRRPIAPGDVVSLATSPPFASNYAKVASHGPQFASYTAGCHTPHVALDVVASRECATDSSIHSIQAIS</sequence>
<evidence type="ECO:0000313" key="2">
    <source>
        <dbReference type="Proteomes" id="UP000623467"/>
    </source>
</evidence>
<accession>A0A8H6YZM5</accession>
<gene>
    <name evidence="1" type="ORF">MSAN_00627700</name>
</gene>
<proteinExistence type="predicted"/>
<evidence type="ECO:0000313" key="1">
    <source>
        <dbReference type="EMBL" id="KAF7369978.1"/>
    </source>
</evidence>
<dbReference type="EMBL" id="JACAZH010000004">
    <property type="protein sequence ID" value="KAF7369978.1"/>
    <property type="molecule type" value="Genomic_DNA"/>
</dbReference>
<keyword evidence="2" id="KW-1185">Reference proteome</keyword>
<reference evidence="1" key="1">
    <citation type="submission" date="2020-05" db="EMBL/GenBank/DDBJ databases">
        <title>Mycena genomes resolve the evolution of fungal bioluminescence.</title>
        <authorList>
            <person name="Tsai I.J."/>
        </authorList>
    </citation>
    <scope>NUCLEOTIDE SEQUENCE</scope>
    <source>
        <strain evidence="1">160909Yilan</strain>
    </source>
</reference>
<comment type="caution">
    <text evidence="1">The sequence shown here is derived from an EMBL/GenBank/DDBJ whole genome shotgun (WGS) entry which is preliminary data.</text>
</comment>
<dbReference type="AlphaFoldDB" id="A0A8H6YZM5"/>
<dbReference type="Proteomes" id="UP000623467">
    <property type="component" value="Unassembled WGS sequence"/>
</dbReference>